<dbReference type="GO" id="GO:0006281">
    <property type="term" value="P:DNA repair"/>
    <property type="evidence" value="ECO:0007669"/>
    <property type="project" value="UniProtKB-KW"/>
</dbReference>
<evidence type="ECO:0000259" key="6">
    <source>
        <dbReference type="Pfam" id="PF12705"/>
    </source>
</evidence>
<evidence type="ECO:0000256" key="4">
    <source>
        <dbReference type="ARBA" id="ARBA00022839"/>
    </source>
</evidence>
<sequence length="994" mass="107235">MKPVTVLAPSNVAGIVARRHLAAGLGNGTAGVAGMDITTLPRLAERIAANTFAPRRPQTRTVLTAAWRKALDEDAGVFGSVANHPSTIRALAEAHGELRDLTKDGLDALSTSANLTPSLVSLHRRVSAQLSADWYDETALLEAATRRIDEGYKVSAMILYLPQELSLAESAFAQALGQSGELVVIAGLTGARRADELVHRSLRRIGASTAWSPKIATAAKIINASDSDDEVRSVVREVVESLQTTPGHRIAVLYASASPYARLLHEQLLTAGVTVNGPGVRAVHERASARFLTEVLALVDNDVPRADLFRALANAPACDFTGTRIPVGAWERISRSAGVVGGTDWDQMLATFARDMLREADREDESGDRPWLADRHRNDAETACALRAFVTGLRSQLADATGIASWSDLADWAEQLFSALLGDAGGTLPPEEQYAAVTMSSVLRGMSVLETVDGSASLGALRDVLDLELASALPRVGKFGHGVLVAPISAAVGLELDVIYLVGLSEDTYPGKLREDALLSRRARAAVPDELTSQRDALHAKYRALLIAMSSAKSVVASFPRGDLRRSTHRLPSRWLLSSLRELSGNHRLPATEWEDAEYAGAVVTSGSFAGELLTTSVLASEQEWRTRAAIGGELDEAAVSSAHALLDARDSSEFTRFDGKVSETGGLPDYARGKKAVSPTALEAYASCPHAFFVERLLGVEPLEQPEDSVEISPMDIGNLVHESFDALVTEFADALPGYGQPWSESQRSRLVEIAQAKATEFEERGLTGHPTLWEREKHRVITDLTNMLDVDDAWRAETNSAVVASELSFGTDGIAPVEILVPSGTVLMRGSADKVDVAADGTLHVTDIKTGSKRRFKEITQDEPDVGGTKLQLPAYAYAARKVFGSKGTPVVTAYWFVRKDPGRVEIAMTAEVEDRYRSTLEVLVKSIRSGLFPAKAPETEDFRWVQCPYCNPDGIGHGEARERWERKRHDVSLFDLVALIDSAAITNEDPA</sequence>
<organism evidence="7 8">
    <name type="scientific">Aeromicrobium yanjiei</name>
    <dbReference type="NCBI Taxonomy" id="2662028"/>
    <lineage>
        <taxon>Bacteria</taxon>
        <taxon>Bacillati</taxon>
        <taxon>Actinomycetota</taxon>
        <taxon>Actinomycetes</taxon>
        <taxon>Propionibacteriales</taxon>
        <taxon>Nocardioidaceae</taxon>
        <taxon>Aeromicrobium</taxon>
    </lineage>
</organism>
<proteinExistence type="predicted"/>
<keyword evidence="5" id="KW-0234">DNA repair</keyword>
<dbReference type="Gene3D" id="1.10.486.10">
    <property type="entry name" value="PCRA, domain 4"/>
    <property type="match status" value="1"/>
</dbReference>
<evidence type="ECO:0000313" key="7">
    <source>
        <dbReference type="EMBL" id="QGG41839.1"/>
    </source>
</evidence>
<keyword evidence="4" id="KW-0269">Exonuclease</keyword>
<dbReference type="Gene3D" id="3.40.50.300">
    <property type="entry name" value="P-loop containing nucleotide triphosphate hydrolases"/>
    <property type="match status" value="1"/>
</dbReference>
<dbReference type="KEGG" id="aef:GEV26_10945"/>
<keyword evidence="3" id="KW-0067">ATP-binding</keyword>
<reference evidence="7 8" key="1">
    <citation type="submission" date="2019-11" db="EMBL/GenBank/DDBJ databases">
        <authorList>
            <person name="Li J."/>
        </authorList>
    </citation>
    <scope>NUCLEOTIDE SEQUENCE [LARGE SCALE GENOMIC DNA]</scope>
    <source>
        <strain evidence="7 8">MF47</strain>
    </source>
</reference>
<evidence type="ECO:0000256" key="2">
    <source>
        <dbReference type="ARBA" id="ARBA00022763"/>
    </source>
</evidence>
<keyword evidence="3" id="KW-0547">Nucleotide-binding</keyword>
<dbReference type="InterPro" id="IPR038726">
    <property type="entry name" value="PDDEXK_AddAB-type"/>
</dbReference>
<dbReference type="Pfam" id="PF12705">
    <property type="entry name" value="PDDEXK_1"/>
    <property type="match status" value="1"/>
</dbReference>
<evidence type="ECO:0000256" key="3">
    <source>
        <dbReference type="ARBA" id="ARBA00022806"/>
    </source>
</evidence>
<dbReference type="AlphaFoldDB" id="A0A5Q2MJB8"/>
<protein>
    <submittedName>
        <fullName evidence="7">PD-(D/E)XK nuclease family protein</fullName>
    </submittedName>
</protein>
<evidence type="ECO:0000256" key="5">
    <source>
        <dbReference type="ARBA" id="ARBA00023204"/>
    </source>
</evidence>
<keyword evidence="3" id="KW-0347">Helicase</keyword>
<keyword evidence="2" id="KW-0227">DNA damage</keyword>
<gene>
    <name evidence="7" type="ORF">GEV26_10945</name>
</gene>
<dbReference type="EMBL" id="CP045737">
    <property type="protein sequence ID" value="QGG41839.1"/>
    <property type="molecule type" value="Genomic_DNA"/>
</dbReference>
<name>A0A5Q2MJB8_9ACTN</name>
<feature type="domain" description="PD-(D/E)XK endonuclease-like" evidence="6">
    <location>
        <begin position="678"/>
        <end position="954"/>
    </location>
</feature>
<keyword evidence="1" id="KW-0540">Nuclease</keyword>
<dbReference type="Proteomes" id="UP000392064">
    <property type="component" value="Chromosome"/>
</dbReference>
<dbReference type="InterPro" id="IPR011604">
    <property type="entry name" value="PDDEXK-like_dom_sf"/>
</dbReference>
<evidence type="ECO:0000313" key="8">
    <source>
        <dbReference type="Proteomes" id="UP000392064"/>
    </source>
</evidence>
<evidence type="ECO:0000256" key="1">
    <source>
        <dbReference type="ARBA" id="ARBA00022722"/>
    </source>
</evidence>
<dbReference type="Gene3D" id="3.90.320.10">
    <property type="match status" value="1"/>
</dbReference>
<dbReference type="SUPFAM" id="SSF52540">
    <property type="entry name" value="P-loop containing nucleoside triphosphate hydrolases"/>
    <property type="match status" value="1"/>
</dbReference>
<keyword evidence="4" id="KW-0378">Hydrolase</keyword>
<dbReference type="InterPro" id="IPR027417">
    <property type="entry name" value="P-loop_NTPase"/>
</dbReference>
<accession>A0A5Q2MJB8</accession>
<dbReference type="GO" id="GO:0004386">
    <property type="term" value="F:helicase activity"/>
    <property type="evidence" value="ECO:0007669"/>
    <property type="project" value="UniProtKB-KW"/>
</dbReference>
<dbReference type="GO" id="GO:0004527">
    <property type="term" value="F:exonuclease activity"/>
    <property type="evidence" value="ECO:0007669"/>
    <property type="project" value="UniProtKB-KW"/>
</dbReference>
<keyword evidence="8" id="KW-1185">Reference proteome</keyword>